<feature type="transmembrane region" description="Helical" evidence="2">
    <location>
        <begin position="934"/>
        <end position="957"/>
    </location>
</feature>
<sequence>MGQPQKYREKKNVERYATIRERIRSTRMKKRFASAVGVVSAIATLLGATAVTSTAQEVPSLDDLITTSYDSQNGNGMTFEKVSHPTKGLSTTDGVVDYVGDGKIDVLADGEGDRGQSYSYAAQSEGDWVYIGTMYGGLGVNSILNSGLGGLGLSKEAASALIDAMYAGHMYKGEPDGKSAGGVLFKFNVKTGETKILMSQSEGIEGGKGIIPTFRSAYKMNGKIYFVGMIMDTNNTELTPIEIQTAMAMQNGFPCVYEVDPNNGDKLTRVYDSVDVNGFRQLVNNRVFTSTRAIGSFGDTLIAGDIKPTADGGNASLVASRTPEDPNSWTTIADMTTFDNLPAVKRSDVNGGGGIYQVQEYNGKLYVVICTGSADTQDEKTGTKRSFAIYVGENHGSATNAADWSWRLLAGDTAKGAKYFYGLDPERVAAGACTLQVYGDYLYIGDYNDVSSALQGFATHQEFVTQATNLKQSINLYRMSPDEQIEMLVGDATAQFPEGGSTGLGSGFDNHMNQYTWQTAVHEGKMYLSTMNTTTLLEPMAQFTNGDILHMSKQEWMTTLNAARTFLEIILKQSARPATLNGGAFYSLRSRDARPSTDDPQALVDWALKRAQQNAGATDGAANGPTMFSLRPSTNESDAESVTLSDDQRAKLVEGIKDGSIVPDSLDDAAVAQDLYRLNDAMAKLAASLEDTASQDFADAYAELVGLFDKIKNIPAALRTLINALLKFATVSNFKAFFESLPYLKDSKRGFNLFEITDNGSAGVTVNTVSDNGFGDPFNHGLRIFAPTDDYLLIGTANPFYGTQLWRVSNKQFAVRVDATAGGTASADPATAVTPGETVQLTATADDGYQFTGWNVIKGDIDIAEDNTFVMPGSSVRVEAQFEAVSPEPVDPSDPSDPDNPGAPGDSGDHGASTDPAADVQTGSSAGAPLASTGASIVGVCIAAGTAALLALGLILARRRRA</sequence>
<keyword evidence="2" id="KW-1133">Transmembrane helix</keyword>
<evidence type="ECO:0000256" key="2">
    <source>
        <dbReference type="SAM" id="Phobius"/>
    </source>
</evidence>
<dbReference type="Pfam" id="PF18998">
    <property type="entry name" value="Flg_new_2"/>
    <property type="match status" value="1"/>
</dbReference>
<dbReference type="Proteomes" id="UP000029074">
    <property type="component" value="Unassembled WGS sequence"/>
</dbReference>
<proteinExistence type="predicted"/>
<evidence type="ECO:0000313" key="7">
    <source>
        <dbReference type="Proteomes" id="UP000029074"/>
    </source>
</evidence>
<keyword evidence="2" id="KW-0812">Transmembrane</keyword>
<evidence type="ECO:0000259" key="3">
    <source>
        <dbReference type="Pfam" id="PF18998"/>
    </source>
</evidence>
<name>D1NVG8_9BIFI</name>
<dbReference type="AlphaFoldDB" id="D1NVG8"/>
<dbReference type="Proteomes" id="UP000003656">
    <property type="component" value="Unassembled WGS sequence"/>
</dbReference>
<comment type="caution">
    <text evidence="4">The sequence shown here is derived from an EMBL/GenBank/DDBJ whole genome shotgun (WGS) entry which is preliminary data.</text>
</comment>
<dbReference type="InterPro" id="IPR044060">
    <property type="entry name" value="Bacterial_rp_domain"/>
</dbReference>
<gene>
    <name evidence="5" type="ORF">BGLCM_0420</name>
    <name evidence="4" type="ORF">BIFGAL_03857</name>
</gene>
<protein>
    <submittedName>
        <fullName evidence="4">LPXTG-motif cell wall anchor domain protein</fullName>
    </submittedName>
</protein>
<dbReference type="EMBL" id="JGYW01000002">
    <property type="protein sequence ID" value="KFI59749.1"/>
    <property type="molecule type" value="Genomic_DNA"/>
</dbReference>
<evidence type="ECO:0000313" key="5">
    <source>
        <dbReference type="EMBL" id="KFI59749.1"/>
    </source>
</evidence>
<evidence type="ECO:0000313" key="4">
    <source>
        <dbReference type="EMBL" id="EFA22819.1"/>
    </source>
</evidence>
<keyword evidence="7" id="KW-1185">Reference proteome</keyword>
<evidence type="ECO:0000256" key="1">
    <source>
        <dbReference type="SAM" id="MobiDB-lite"/>
    </source>
</evidence>
<feature type="compositionally biased region" description="Polar residues" evidence="1">
    <location>
        <begin position="631"/>
        <end position="644"/>
    </location>
</feature>
<evidence type="ECO:0000313" key="6">
    <source>
        <dbReference type="Proteomes" id="UP000003656"/>
    </source>
</evidence>
<dbReference type="EMBL" id="ABXB03000003">
    <property type="protein sequence ID" value="EFA22819.1"/>
    <property type="molecule type" value="Genomic_DNA"/>
</dbReference>
<accession>D1NVG8</accession>
<dbReference type="eggNOG" id="ENOG502ZACS">
    <property type="taxonomic scope" value="Bacteria"/>
</dbReference>
<feature type="region of interest" description="Disordered" evidence="1">
    <location>
        <begin position="614"/>
        <end position="644"/>
    </location>
</feature>
<feature type="region of interest" description="Disordered" evidence="1">
    <location>
        <begin position="884"/>
        <end position="926"/>
    </location>
</feature>
<reference evidence="4 6" key="1">
    <citation type="submission" date="2009-11" db="EMBL/GenBank/DDBJ databases">
        <authorList>
            <person name="Weinstock G."/>
            <person name="Sodergren E."/>
            <person name="Clifton S."/>
            <person name="Fulton L."/>
            <person name="Fulton B."/>
            <person name="Courtney L."/>
            <person name="Fronick C."/>
            <person name="Harrison M."/>
            <person name="Strong C."/>
            <person name="Farmer C."/>
            <person name="Delahaunty K."/>
            <person name="Markovic C."/>
            <person name="Hall O."/>
            <person name="Minx P."/>
            <person name="Tomlinson C."/>
            <person name="Mitreva M."/>
            <person name="Nelson J."/>
            <person name="Hou S."/>
            <person name="Wollam A."/>
            <person name="Pepin K.H."/>
            <person name="Johnson M."/>
            <person name="Bhonagiri V."/>
            <person name="Nash W.E."/>
            <person name="Warren W."/>
            <person name="Chinwalla A."/>
            <person name="Mardis E.R."/>
            <person name="Wilson R.K."/>
        </authorList>
    </citation>
    <scope>NUCLEOTIDE SEQUENCE [LARGE SCALE GENOMIC DNA]</scope>
    <source>
        <strain evidence="4 6">DSM 20093</strain>
    </source>
</reference>
<feature type="domain" description="Bacterial repeat" evidence="3">
    <location>
        <begin position="814"/>
        <end position="885"/>
    </location>
</feature>
<keyword evidence="2" id="KW-0472">Membrane</keyword>
<reference evidence="5 7" key="2">
    <citation type="submission" date="2014-03" db="EMBL/GenBank/DDBJ databases">
        <title>Genomics of Bifidobacteria.</title>
        <authorList>
            <person name="Ventura M."/>
            <person name="Milani C."/>
            <person name="Lugli G.A."/>
        </authorList>
    </citation>
    <scope>NUCLEOTIDE SEQUENCE [LARGE SCALE GENOMIC DNA]</scope>
    <source>
        <strain evidence="5 7">LMG 11596</strain>
    </source>
</reference>
<organism evidence="4 6">
    <name type="scientific">Bifidobacterium gallicum DSM 20093 = LMG 11596</name>
    <dbReference type="NCBI Taxonomy" id="561180"/>
    <lineage>
        <taxon>Bacteria</taxon>
        <taxon>Bacillati</taxon>
        <taxon>Actinomycetota</taxon>
        <taxon>Actinomycetes</taxon>
        <taxon>Bifidobacteriales</taxon>
        <taxon>Bifidobacteriaceae</taxon>
        <taxon>Bifidobacterium</taxon>
    </lineage>
</organism>